<feature type="non-terminal residue" evidence="1">
    <location>
        <position position="185"/>
    </location>
</feature>
<evidence type="ECO:0000313" key="2">
    <source>
        <dbReference type="Proteomes" id="UP000267821"/>
    </source>
</evidence>
<sequence>MREERGIRLQGNTILSSRNTATTSLDADTTPERRLKAAKFHNSILERIALEAYHSKVCGSLEEAYQCIIPAFSQSRVLPEVGEVVRSQVTQIFRELVGKGDWIKACDLYNWVWTSMGYKFPHHSNEDLHVIALFTNFVRKLRHEANTGCHGGTLTKQLAARGEEMLKMITEREFQGRDVVRALGL</sequence>
<gene>
    <name evidence="1" type="ORF">L211DRAFT_835329</name>
</gene>
<dbReference type="InParanoid" id="A0A3N4M9R6"/>
<protein>
    <submittedName>
        <fullName evidence="1">Uncharacterized protein</fullName>
    </submittedName>
</protein>
<reference evidence="1 2" key="1">
    <citation type="journal article" date="2018" name="Nat. Ecol. Evol.">
        <title>Pezizomycetes genomes reveal the molecular basis of ectomycorrhizal truffle lifestyle.</title>
        <authorList>
            <person name="Murat C."/>
            <person name="Payen T."/>
            <person name="Noel B."/>
            <person name="Kuo A."/>
            <person name="Morin E."/>
            <person name="Chen J."/>
            <person name="Kohler A."/>
            <person name="Krizsan K."/>
            <person name="Balestrini R."/>
            <person name="Da Silva C."/>
            <person name="Montanini B."/>
            <person name="Hainaut M."/>
            <person name="Levati E."/>
            <person name="Barry K.W."/>
            <person name="Belfiori B."/>
            <person name="Cichocki N."/>
            <person name="Clum A."/>
            <person name="Dockter R.B."/>
            <person name="Fauchery L."/>
            <person name="Guy J."/>
            <person name="Iotti M."/>
            <person name="Le Tacon F."/>
            <person name="Lindquist E.A."/>
            <person name="Lipzen A."/>
            <person name="Malagnac F."/>
            <person name="Mello A."/>
            <person name="Molinier V."/>
            <person name="Miyauchi S."/>
            <person name="Poulain J."/>
            <person name="Riccioni C."/>
            <person name="Rubini A."/>
            <person name="Sitrit Y."/>
            <person name="Splivallo R."/>
            <person name="Traeger S."/>
            <person name="Wang M."/>
            <person name="Zifcakova L."/>
            <person name="Wipf D."/>
            <person name="Zambonelli A."/>
            <person name="Paolocci F."/>
            <person name="Nowrousian M."/>
            <person name="Ottonello S."/>
            <person name="Baldrian P."/>
            <person name="Spatafora J.W."/>
            <person name="Henrissat B."/>
            <person name="Nagy L.G."/>
            <person name="Aury J.M."/>
            <person name="Wincker P."/>
            <person name="Grigoriev I.V."/>
            <person name="Bonfante P."/>
            <person name="Martin F.M."/>
        </authorList>
    </citation>
    <scope>NUCLEOTIDE SEQUENCE [LARGE SCALE GENOMIC DNA]</scope>
    <source>
        <strain evidence="1 2">ATCC MYA-4762</strain>
    </source>
</reference>
<dbReference type="AlphaFoldDB" id="A0A3N4M9R6"/>
<organism evidence="1 2">
    <name type="scientific">Terfezia boudieri ATCC MYA-4762</name>
    <dbReference type="NCBI Taxonomy" id="1051890"/>
    <lineage>
        <taxon>Eukaryota</taxon>
        <taxon>Fungi</taxon>
        <taxon>Dikarya</taxon>
        <taxon>Ascomycota</taxon>
        <taxon>Pezizomycotina</taxon>
        <taxon>Pezizomycetes</taxon>
        <taxon>Pezizales</taxon>
        <taxon>Pezizaceae</taxon>
        <taxon>Terfezia</taxon>
    </lineage>
</organism>
<proteinExistence type="predicted"/>
<evidence type="ECO:0000313" key="1">
    <source>
        <dbReference type="EMBL" id="RPB26495.1"/>
    </source>
</evidence>
<keyword evidence="2" id="KW-1185">Reference proteome</keyword>
<dbReference type="EMBL" id="ML121534">
    <property type="protein sequence ID" value="RPB26495.1"/>
    <property type="molecule type" value="Genomic_DNA"/>
</dbReference>
<name>A0A3N4M9R6_9PEZI</name>
<dbReference type="Proteomes" id="UP000267821">
    <property type="component" value="Unassembled WGS sequence"/>
</dbReference>
<accession>A0A3N4M9R6</accession>